<sequence length="692" mass="75781">MGHWALILTIALSIVGLDAAPRNFFKNAIPQATSVREAPKGRKMQTQAFNPIFTLPSSQTLPETQPYILSDPIKIEDPDAPEGCIEQVNVTLNPQQGALYFWPGFNDPRNGFDTPAEYMDGLHAIYIKGSLRQINWALSNLKYIPPTAWHGSVNAQLVANDLGCGGGSGTDVLAGLSLLVQQTNTAPELNLQGYAPNKSPVLYTSEDQPVLLNFVLSDVDAGTGAMEMNLTASNGHITLKQVRTDLMTFKTNTPTFMEISSNQVDLQNWVLQEITFTPSLHYNGLAVLTISVNDLGNQGLVQNPLSDTVSVVFNISAAADNFHLGFIFEGCMEDSANNPIYVDFYNRDIQQGDKVGQFLTVTASVTNGTLAFASSTATYSYDPASKVYTLFGNQLAIERATNGTTFTPDPDFFGMATFSMTFAEWPASALMQGRSPRNVTKTMMLTVTGINDAPRLIGADRTWHAKYGQYIIIDQLTAYDPDINPLVDLVDVTINSTYGELTLGWRPYWLSPPAFMDRSLLPGGSHKNSRVGFKLTTTIDGLNKILGSIHDDHPGLGYLNTKPLPPAIHYIDTAVHDVDYLTITINDRGQSGTGGALESTFKIKITSYVDQYPTCQSFLNTHAQYCGCYFVTGHQNSSFTEWSILPLTFPSKLYAKESAPARFSQGCCSQYLYSERASTLTRVAEMGLCQAF</sequence>
<feature type="signal peptide" evidence="1">
    <location>
        <begin position="1"/>
        <end position="19"/>
    </location>
</feature>
<protein>
    <recommendedName>
        <fullName evidence="3">Cadherin domain-containing protein</fullName>
    </recommendedName>
</protein>
<dbReference type="AlphaFoldDB" id="A0A7S4GJ49"/>
<accession>A0A7S4GJ49</accession>
<dbReference type="EMBL" id="HBJA01145549">
    <property type="protein sequence ID" value="CAE0838627.1"/>
    <property type="molecule type" value="Transcribed_RNA"/>
</dbReference>
<proteinExistence type="predicted"/>
<name>A0A7S4GJ49_9EUGL</name>
<gene>
    <name evidence="2" type="ORF">EGYM00163_LOCUS49999</name>
</gene>
<evidence type="ECO:0008006" key="3">
    <source>
        <dbReference type="Google" id="ProtNLM"/>
    </source>
</evidence>
<organism evidence="2">
    <name type="scientific">Eutreptiella gymnastica</name>
    <dbReference type="NCBI Taxonomy" id="73025"/>
    <lineage>
        <taxon>Eukaryota</taxon>
        <taxon>Discoba</taxon>
        <taxon>Euglenozoa</taxon>
        <taxon>Euglenida</taxon>
        <taxon>Spirocuta</taxon>
        <taxon>Euglenophyceae</taxon>
        <taxon>Eutreptiales</taxon>
        <taxon>Eutreptiaceae</taxon>
        <taxon>Eutreptiella</taxon>
    </lineage>
</organism>
<evidence type="ECO:0000256" key="1">
    <source>
        <dbReference type="SAM" id="SignalP"/>
    </source>
</evidence>
<reference evidence="2" key="1">
    <citation type="submission" date="2021-01" db="EMBL/GenBank/DDBJ databases">
        <authorList>
            <person name="Corre E."/>
            <person name="Pelletier E."/>
            <person name="Niang G."/>
            <person name="Scheremetjew M."/>
            <person name="Finn R."/>
            <person name="Kale V."/>
            <person name="Holt S."/>
            <person name="Cochrane G."/>
            <person name="Meng A."/>
            <person name="Brown T."/>
            <person name="Cohen L."/>
        </authorList>
    </citation>
    <scope>NUCLEOTIDE SEQUENCE</scope>
    <source>
        <strain evidence="2">CCMP1594</strain>
    </source>
</reference>
<keyword evidence="1" id="KW-0732">Signal</keyword>
<evidence type="ECO:0000313" key="2">
    <source>
        <dbReference type="EMBL" id="CAE0838627.1"/>
    </source>
</evidence>
<feature type="chain" id="PRO_5031041782" description="Cadherin domain-containing protein" evidence="1">
    <location>
        <begin position="20"/>
        <end position="692"/>
    </location>
</feature>